<evidence type="ECO:0000259" key="9">
    <source>
        <dbReference type="Pfam" id="PF01035"/>
    </source>
</evidence>
<evidence type="ECO:0000256" key="2">
    <source>
        <dbReference type="ARBA" id="ARBA00022490"/>
    </source>
</evidence>
<keyword evidence="3 8" id="KW-0489">Methyltransferase</keyword>
<evidence type="ECO:0000313" key="12">
    <source>
        <dbReference type="Proteomes" id="UP000003980"/>
    </source>
</evidence>
<dbReference type="GO" id="GO:0003908">
    <property type="term" value="F:methylated-DNA-[protein]-cysteine S-methyltransferase activity"/>
    <property type="evidence" value="ECO:0007669"/>
    <property type="project" value="UniProtKB-UniRule"/>
</dbReference>
<evidence type="ECO:0000256" key="8">
    <source>
        <dbReference type="HAMAP-Rule" id="MF_00772"/>
    </source>
</evidence>
<dbReference type="STRING" id="671065.MetMK1DRAFT_00026970"/>
<feature type="active site" description="Nucleophile; methyl group acceptor" evidence="8">
    <location>
        <position position="121"/>
    </location>
</feature>
<dbReference type="SUPFAM" id="SSF46767">
    <property type="entry name" value="Methylated DNA-protein cysteine methyltransferase, C-terminal domain"/>
    <property type="match status" value="1"/>
</dbReference>
<dbReference type="Pfam" id="PF01035">
    <property type="entry name" value="DNA_binding_1"/>
    <property type="match status" value="1"/>
</dbReference>
<organism evidence="11 12">
    <name type="scientific">Metallosphaera yellowstonensis MK1</name>
    <dbReference type="NCBI Taxonomy" id="671065"/>
    <lineage>
        <taxon>Archaea</taxon>
        <taxon>Thermoproteota</taxon>
        <taxon>Thermoprotei</taxon>
        <taxon>Sulfolobales</taxon>
        <taxon>Sulfolobaceae</taxon>
        <taxon>Metallosphaera</taxon>
    </lineage>
</organism>
<evidence type="ECO:0000256" key="6">
    <source>
        <dbReference type="ARBA" id="ARBA00023204"/>
    </source>
</evidence>
<keyword evidence="6 8" id="KW-0234">DNA repair</keyword>
<evidence type="ECO:0000256" key="7">
    <source>
        <dbReference type="ARBA" id="ARBA00049348"/>
    </source>
</evidence>
<dbReference type="InterPro" id="IPR001497">
    <property type="entry name" value="MethylDNA_cys_MeTrfase_AS"/>
</dbReference>
<dbReference type="Proteomes" id="UP000003980">
    <property type="component" value="Unassembled WGS sequence"/>
</dbReference>
<dbReference type="InterPro" id="IPR036631">
    <property type="entry name" value="MGMT_N_sf"/>
</dbReference>
<dbReference type="Gene3D" id="1.10.10.10">
    <property type="entry name" value="Winged helix-like DNA-binding domain superfamily/Winged helix DNA-binding domain"/>
    <property type="match status" value="1"/>
</dbReference>
<dbReference type="PANTHER" id="PTHR10815">
    <property type="entry name" value="METHYLATED-DNA--PROTEIN-CYSTEINE METHYLTRANSFERASE"/>
    <property type="match status" value="1"/>
</dbReference>
<dbReference type="HOGENOM" id="CLU_000445_52_2_2"/>
<keyword evidence="12" id="KW-1185">Reference proteome</keyword>
<accession>H2C7Z8</accession>
<evidence type="ECO:0000256" key="5">
    <source>
        <dbReference type="ARBA" id="ARBA00022763"/>
    </source>
</evidence>
<dbReference type="HAMAP" id="MF_00772">
    <property type="entry name" value="OGT"/>
    <property type="match status" value="1"/>
</dbReference>
<dbReference type="NCBIfam" id="TIGR00589">
    <property type="entry name" value="ogt"/>
    <property type="match status" value="1"/>
</dbReference>
<dbReference type="SUPFAM" id="SSF53155">
    <property type="entry name" value="Methylated DNA-protein cysteine methyltransferase domain"/>
    <property type="match status" value="1"/>
</dbReference>
<evidence type="ECO:0000256" key="1">
    <source>
        <dbReference type="ARBA" id="ARBA00001286"/>
    </source>
</evidence>
<proteinExistence type="inferred from homology"/>
<dbReference type="InterPro" id="IPR014048">
    <property type="entry name" value="MethylDNA_cys_MeTrfase_DNA-bd"/>
</dbReference>
<reference evidence="11 12" key="1">
    <citation type="submission" date="2012-01" db="EMBL/GenBank/DDBJ databases">
        <title>Improved High-Quality Draft sequence of Metallosphaera yellowstonensis MK1.</title>
        <authorList>
            <consortium name="US DOE Joint Genome Institute"/>
            <person name="Lucas S."/>
            <person name="Han J."/>
            <person name="Cheng J.-F."/>
            <person name="Goodwin L."/>
            <person name="Pitluck S."/>
            <person name="Peters L."/>
            <person name="Teshima H."/>
            <person name="Detter J.C."/>
            <person name="Han C."/>
            <person name="Tapia R."/>
            <person name="Land M."/>
            <person name="Hauser L."/>
            <person name="Kyrpides N."/>
            <person name="Kozubal M."/>
            <person name="Macur R.E."/>
            <person name="Jay Z."/>
            <person name="Inskeep W."/>
            <person name="Woyke T."/>
        </authorList>
    </citation>
    <scope>NUCLEOTIDE SEQUENCE [LARGE SCALE GENOMIC DNA]</scope>
    <source>
        <strain evidence="11 12">MK1</strain>
    </source>
</reference>
<protein>
    <recommendedName>
        <fullName evidence="8">Methylated-DNA--protein-cysteine methyltransferase</fullName>
        <ecNumber evidence="8">2.1.1.63</ecNumber>
    </recommendedName>
    <alternativeName>
        <fullName evidence="8">6-O-methylguanine-DNA methyltransferase</fullName>
        <shortName evidence="8">MGMT</shortName>
    </alternativeName>
    <alternativeName>
        <fullName evidence="8">O-6-methylguanine-DNA-alkyltransferase</fullName>
    </alternativeName>
</protein>
<evidence type="ECO:0000256" key="4">
    <source>
        <dbReference type="ARBA" id="ARBA00022679"/>
    </source>
</evidence>
<dbReference type="InterPro" id="IPR036217">
    <property type="entry name" value="MethylDNA_cys_MeTrfase_DNAb"/>
</dbReference>
<feature type="domain" description="Methylated-DNA-[protein]-cysteine S-methyltransferase DNA binding" evidence="9">
    <location>
        <begin position="72"/>
        <end position="148"/>
    </location>
</feature>
<evidence type="ECO:0000259" key="10">
    <source>
        <dbReference type="Pfam" id="PF02870"/>
    </source>
</evidence>
<dbReference type="EC" id="2.1.1.63" evidence="8"/>
<dbReference type="CDD" id="cd06445">
    <property type="entry name" value="ATase"/>
    <property type="match status" value="1"/>
</dbReference>
<evidence type="ECO:0000256" key="3">
    <source>
        <dbReference type="ARBA" id="ARBA00022603"/>
    </source>
</evidence>
<gene>
    <name evidence="8" type="primary">ogt</name>
    <name evidence="11" type="ORF">MetMK1DRAFT_00026970</name>
</gene>
<dbReference type="InterPro" id="IPR036388">
    <property type="entry name" value="WH-like_DNA-bd_sf"/>
</dbReference>
<comment type="catalytic activity">
    <reaction evidence="7 8">
        <text>a 6-O-methyl-2'-deoxyguanosine in DNA + L-cysteinyl-[protein] = S-methyl-L-cysteinyl-[protein] + a 2'-deoxyguanosine in DNA</text>
        <dbReference type="Rhea" id="RHEA:24000"/>
        <dbReference type="Rhea" id="RHEA-COMP:10131"/>
        <dbReference type="Rhea" id="RHEA-COMP:10132"/>
        <dbReference type="Rhea" id="RHEA-COMP:11367"/>
        <dbReference type="Rhea" id="RHEA-COMP:11368"/>
        <dbReference type="ChEBI" id="CHEBI:29950"/>
        <dbReference type="ChEBI" id="CHEBI:82612"/>
        <dbReference type="ChEBI" id="CHEBI:85445"/>
        <dbReference type="ChEBI" id="CHEBI:85448"/>
        <dbReference type="EC" id="2.1.1.63"/>
    </reaction>
</comment>
<dbReference type="Gene3D" id="3.30.160.70">
    <property type="entry name" value="Methylated DNA-protein cysteine methyltransferase domain"/>
    <property type="match status" value="1"/>
</dbReference>
<dbReference type="PROSITE" id="PS00374">
    <property type="entry name" value="MGMT"/>
    <property type="match status" value="1"/>
</dbReference>
<sequence>MTEVRYGLYKSSIGPITVIAEDDEITMLDFCDCVEKGLMNNEWFSDLFQKLDMYFQGKRVEFTVKIRLPMNPFRQRVFKEVMKLRWGEITTYKHVAERIGSSPRAVGTALSKNQTLLLVPCHRVIAESGIGGYSRGVDIKRKLLKLEGHEF</sequence>
<dbReference type="RefSeq" id="WP_009074505.1">
    <property type="nucleotide sequence ID" value="NZ_JH597770.1"/>
</dbReference>
<comment type="similarity">
    <text evidence="8">Belongs to the MGMT family.</text>
</comment>
<keyword evidence="2 8" id="KW-0963">Cytoplasm</keyword>
<dbReference type="EMBL" id="JH597770">
    <property type="protein sequence ID" value="EHP68274.1"/>
    <property type="molecule type" value="Genomic_DNA"/>
</dbReference>
<evidence type="ECO:0000313" key="11">
    <source>
        <dbReference type="EMBL" id="EHP68274.1"/>
    </source>
</evidence>
<comment type="miscellaneous">
    <text evidence="8">This enzyme catalyzes only one turnover and therefore is not strictly catalytic. According to one definition, an enzyme is a biocatalyst that acts repeatedly and over many reaction cycles.</text>
</comment>
<dbReference type="Pfam" id="PF02870">
    <property type="entry name" value="Methyltransf_1N"/>
    <property type="match status" value="1"/>
</dbReference>
<comment type="subcellular location">
    <subcellularLocation>
        <location evidence="8">Cytoplasm</location>
    </subcellularLocation>
</comment>
<keyword evidence="4 8" id="KW-0808">Transferase</keyword>
<comment type="catalytic activity">
    <reaction evidence="1 8">
        <text>a 4-O-methyl-thymidine in DNA + L-cysteinyl-[protein] = a thymidine in DNA + S-methyl-L-cysteinyl-[protein]</text>
        <dbReference type="Rhea" id="RHEA:53428"/>
        <dbReference type="Rhea" id="RHEA-COMP:10131"/>
        <dbReference type="Rhea" id="RHEA-COMP:10132"/>
        <dbReference type="Rhea" id="RHEA-COMP:13555"/>
        <dbReference type="Rhea" id="RHEA-COMP:13556"/>
        <dbReference type="ChEBI" id="CHEBI:29950"/>
        <dbReference type="ChEBI" id="CHEBI:82612"/>
        <dbReference type="ChEBI" id="CHEBI:137386"/>
        <dbReference type="ChEBI" id="CHEBI:137387"/>
        <dbReference type="EC" id="2.1.1.63"/>
    </reaction>
</comment>
<feature type="domain" description="Methylguanine DNA methyltransferase ribonuclease-like" evidence="10">
    <location>
        <begin position="4"/>
        <end position="67"/>
    </location>
</feature>
<dbReference type="GO" id="GO:0032259">
    <property type="term" value="P:methylation"/>
    <property type="evidence" value="ECO:0007669"/>
    <property type="project" value="UniProtKB-KW"/>
</dbReference>
<dbReference type="GO" id="GO:0006307">
    <property type="term" value="P:DNA alkylation repair"/>
    <property type="evidence" value="ECO:0007669"/>
    <property type="project" value="UniProtKB-UniRule"/>
</dbReference>
<dbReference type="AlphaFoldDB" id="H2C7Z8"/>
<dbReference type="PANTHER" id="PTHR10815:SF13">
    <property type="entry name" value="METHYLATED-DNA--PROTEIN-CYSTEINE METHYLTRANSFERASE"/>
    <property type="match status" value="1"/>
</dbReference>
<dbReference type="GO" id="GO:0005737">
    <property type="term" value="C:cytoplasm"/>
    <property type="evidence" value="ECO:0007669"/>
    <property type="project" value="UniProtKB-SubCell"/>
</dbReference>
<dbReference type="eggNOG" id="arCOG02724">
    <property type="taxonomic scope" value="Archaea"/>
</dbReference>
<keyword evidence="5 8" id="KW-0227">DNA damage</keyword>
<comment type="function">
    <text evidence="8">Involved in the cellular defense against the biological effects of O6-methylguanine (O6-MeG) and O4-methylthymine (O4-MeT) in DNA. Repairs the methylated nucleobase in DNA by stoichiometrically transferring the methyl group to a cysteine residue in the enzyme. This is a suicide reaction: the enzyme is irreversibly inactivated.</text>
</comment>
<dbReference type="InterPro" id="IPR023546">
    <property type="entry name" value="MGMT"/>
</dbReference>
<dbReference type="InterPro" id="IPR008332">
    <property type="entry name" value="MethylG_MeTrfase_N"/>
</dbReference>
<name>H2C7Z8_9CREN</name>